<evidence type="ECO:0000313" key="3">
    <source>
        <dbReference type="Proteomes" id="UP000248646"/>
    </source>
</evidence>
<keyword evidence="1" id="KW-0812">Transmembrane</keyword>
<evidence type="ECO:0000313" key="2">
    <source>
        <dbReference type="EMBL" id="PZX01645.1"/>
    </source>
</evidence>
<sequence length="41" mass="4587">MVFWILGLAVIVSVVGFTFLYKLAMNDKSDSIDPKPKSVEK</sequence>
<accession>A0A2W7MCP1</accession>
<proteinExistence type="predicted"/>
<gene>
    <name evidence="2" type="ORF">C7437_11423</name>
</gene>
<dbReference type="AlphaFoldDB" id="A0A2W7MCP1"/>
<organism evidence="2 3">
    <name type="scientific">Psychrobacillus insolitus</name>
    <dbReference type="NCBI Taxonomy" id="1461"/>
    <lineage>
        <taxon>Bacteria</taxon>
        <taxon>Bacillati</taxon>
        <taxon>Bacillota</taxon>
        <taxon>Bacilli</taxon>
        <taxon>Bacillales</taxon>
        <taxon>Bacillaceae</taxon>
        <taxon>Psychrobacillus</taxon>
    </lineage>
</organism>
<reference evidence="2 3" key="1">
    <citation type="submission" date="2018-06" db="EMBL/GenBank/DDBJ databases">
        <title>Genomic Encyclopedia of Type Strains, Phase IV (KMG-IV): sequencing the most valuable type-strain genomes for metagenomic binning, comparative biology and taxonomic classification.</title>
        <authorList>
            <person name="Goeker M."/>
        </authorList>
    </citation>
    <scope>NUCLEOTIDE SEQUENCE [LARGE SCALE GENOMIC DNA]</scope>
    <source>
        <strain evidence="2 3">DSM 5</strain>
    </source>
</reference>
<dbReference type="EMBL" id="QKZI01000014">
    <property type="protein sequence ID" value="PZX01645.1"/>
    <property type="molecule type" value="Genomic_DNA"/>
</dbReference>
<dbReference type="RefSeq" id="WP_281269981.1">
    <property type="nucleotide sequence ID" value="NZ_QKZI01000014.1"/>
</dbReference>
<evidence type="ECO:0000256" key="1">
    <source>
        <dbReference type="SAM" id="Phobius"/>
    </source>
</evidence>
<feature type="transmembrane region" description="Helical" evidence="1">
    <location>
        <begin position="6"/>
        <end position="24"/>
    </location>
</feature>
<keyword evidence="1" id="KW-0472">Membrane</keyword>
<name>A0A2W7MCP1_9BACI</name>
<comment type="caution">
    <text evidence="2">The sequence shown here is derived from an EMBL/GenBank/DDBJ whole genome shotgun (WGS) entry which is preliminary data.</text>
</comment>
<protein>
    <submittedName>
        <fullName evidence="2">Uncharacterized protein</fullName>
    </submittedName>
</protein>
<dbReference type="Proteomes" id="UP000248646">
    <property type="component" value="Unassembled WGS sequence"/>
</dbReference>
<keyword evidence="3" id="KW-1185">Reference proteome</keyword>
<keyword evidence="1" id="KW-1133">Transmembrane helix</keyword>